<proteinExistence type="predicted"/>
<feature type="transmembrane region" description="Helical" evidence="2">
    <location>
        <begin position="24"/>
        <end position="44"/>
    </location>
</feature>
<keyword evidence="2" id="KW-1133">Transmembrane helix</keyword>
<reference evidence="3 4" key="1">
    <citation type="journal article" date="2018" name="Nat. Genet.">
        <title>The Rosa genome provides new insights in the design of modern roses.</title>
        <authorList>
            <person name="Bendahmane M."/>
        </authorList>
    </citation>
    <scope>NUCLEOTIDE SEQUENCE [LARGE SCALE GENOMIC DNA]</scope>
    <source>
        <strain evidence="4">cv. Old Blush</strain>
    </source>
</reference>
<sequence length="162" mass="18919">MEKRRELSGRSVTKQRELLQAQDYVMHMVLLTAGASVSVLMVFLMEQWRAWVFIVLNLVLLAILFTSVSSTSDENQERKNSNDEADRVPVKVEMTKEMRQCSWPPAQVDQEVVKECDEEEWFEVEDKPEEEEVPKLSKEALNERVEAFIVMFRQHLVSDARN</sequence>
<comment type="caution">
    <text evidence="3">The sequence shown here is derived from an EMBL/GenBank/DDBJ whole genome shotgun (WGS) entry which is preliminary data.</text>
</comment>
<name>A0A2P6S4Z3_ROSCH</name>
<dbReference type="OMA" id="MEQWRAW"/>
<dbReference type="AlphaFoldDB" id="A0A2P6S4Z3"/>
<keyword evidence="2" id="KW-0812">Transmembrane</keyword>
<dbReference type="Gramene" id="PRQ53732">
    <property type="protein sequence ID" value="PRQ53732"/>
    <property type="gene ID" value="RchiOBHm_Chr2g0169751"/>
</dbReference>
<evidence type="ECO:0000256" key="2">
    <source>
        <dbReference type="SAM" id="Phobius"/>
    </source>
</evidence>
<evidence type="ECO:0000256" key="1">
    <source>
        <dbReference type="SAM" id="MobiDB-lite"/>
    </source>
</evidence>
<keyword evidence="2" id="KW-0472">Membrane</keyword>
<dbReference type="PANTHER" id="PTHR35997">
    <property type="entry name" value="COTTON FIBER PROTEIN-RELATED"/>
    <property type="match status" value="1"/>
</dbReference>
<dbReference type="PANTHER" id="PTHR35997:SF5">
    <property type="entry name" value="OS09G0539700 PROTEIN"/>
    <property type="match status" value="1"/>
</dbReference>
<evidence type="ECO:0000313" key="3">
    <source>
        <dbReference type="EMBL" id="PRQ53732.1"/>
    </source>
</evidence>
<dbReference type="EMBL" id="PDCK01000040">
    <property type="protein sequence ID" value="PRQ53732.1"/>
    <property type="molecule type" value="Genomic_DNA"/>
</dbReference>
<feature type="compositionally biased region" description="Basic and acidic residues" evidence="1">
    <location>
        <begin position="75"/>
        <end position="89"/>
    </location>
</feature>
<dbReference type="OrthoDB" id="1725777at2759"/>
<feature type="region of interest" description="Disordered" evidence="1">
    <location>
        <begin position="70"/>
        <end position="89"/>
    </location>
</feature>
<evidence type="ECO:0000313" key="4">
    <source>
        <dbReference type="Proteomes" id="UP000238479"/>
    </source>
</evidence>
<gene>
    <name evidence="3" type="ORF">RchiOBHm_Chr2g0169751</name>
</gene>
<keyword evidence="4" id="KW-1185">Reference proteome</keyword>
<accession>A0A2P6S4Z3</accession>
<organism evidence="3 4">
    <name type="scientific">Rosa chinensis</name>
    <name type="common">China rose</name>
    <dbReference type="NCBI Taxonomy" id="74649"/>
    <lineage>
        <taxon>Eukaryota</taxon>
        <taxon>Viridiplantae</taxon>
        <taxon>Streptophyta</taxon>
        <taxon>Embryophyta</taxon>
        <taxon>Tracheophyta</taxon>
        <taxon>Spermatophyta</taxon>
        <taxon>Magnoliopsida</taxon>
        <taxon>eudicotyledons</taxon>
        <taxon>Gunneridae</taxon>
        <taxon>Pentapetalae</taxon>
        <taxon>rosids</taxon>
        <taxon>fabids</taxon>
        <taxon>Rosales</taxon>
        <taxon>Rosaceae</taxon>
        <taxon>Rosoideae</taxon>
        <taxon>Rosoideae incertae sedis</taxon>
        <taxon>Rosa</taxon>
    </lineage>
</organism>
<protein>
    <submittedName>
        <fullName evidence="3">Uncharacterized protein</fullName>
    </submittedName>
</protein>
<dbReference type="Proteomes" id="UP000238479">
    <property type="component" value="Chromosome 2"/>
</dbReference>
<feature type="transmembrane region" description="Helical" evidence="2">
    <location>
        <begin position="50"/>
        <end position="69"/>
    </location>
</feature>